<comment type="similarity">
    <text evidence="9 10">Belongs to the thiamine-phosphate synthase family.</text>
</comment>
<dbReference type="FunFam" id="3.20.20.70:FF:000096">
    <property type="entry name" value="Thiamine-phosphate synthase"/>
    <property type="match status" value="1"/>
</dbReference>
<keyword evidence="14" id="KW-1185">Reference proteome</keyword>
<dbReference type="HAMAP" id="MF_00097">
    <property type="entry name" value="TMP_synthase"/>
    <property type="match status" value="1"/>
</dbReference>
<comment type="pathway">
    <text evidence="1 9 11">Cofactor biosynthesis; thiamine diphosphate biosynthesis; thiamine phosphate from 4-amino-2-methyl-5-diphosphomethylpyrimidine and 4-methyl-5-(2-phosphoethyl)-thiazole: step 1/1.</text>
</comment>
<evidence type="ECO:0000256" key="1">
    <source>
        <dbReference type="ARBA" id="ARBA00005165"/>
    </source>
</evidence>
<feature type="binding site" evidence="9">
    <location>
        <begin position="143"/>
        <end position="145"/>
    </location>
    <ligand>
        <name>2-[(2R,5Z)-2-carboxy-4-methylthiazol-5(2H)-ylidene]ethyl phosphate</name>
        <dbReference type="ChEBI" id="CHEBI:62899"/>
    </ligand>
</feature>
<evidence type="ECO:0000256" key="10">
    <source>
        <dbReference type="RuleBase" id="RU003826"/>
    </source>
</evidence>
<evidence type="ECO:0000256" key="2">
    <source>
        <dbReference type="ARBA" id="ARBA00022679"/>
    </source>
</evidence>
<reference evidence="13 14" key="2">
    <citation type="journal article" date="2016" name="Int. J. Syst. Evol. Microbiol.">
        <title>Bacillus gobiensis sp. nov., isolated from a soil sample.</title>
        <authorList>
            <person name="Liu B."/>
            <person name="Liu G.H."/>
            <person name="Cetin S."/>
            <person name="Schumann P."/>
            <person name="Pan Z.Z."/>
            <person name="Chen Q.Q."/>
        </authorList>
    </citation>
    <scope>NUCLEOTIDE SEQUENCE [LARGE SCALE GENOMIC DNA]</scope>
    <source>
        <strain evidence="13 14">FJAT-4402</strain>
    </source>
</reference>
<dbReference type="AlphaFoldDB" id="A0A0M4GB25"/>
<feature type="binding site" evidence="9">
    <location>
        <position position="99"/>
    </location>
    <ligand>
        <name>Mg(2+)</name>
        <dbReference type="ChEBI" id="CHEBI:18420"/>
    </ligand>
</feature>
<dbReference type="InterPro" id="IPR013785">
    <property type="entry name" value="Aldolase_TIM"/>
</dbReference>
<keyword evidence="3 9" id="KW-0479">Metal-binding</keyword>
<comment type="cofactor">
    <cofactor evidence="9">
        <name>Mg(2+)</name>
        <dbReference type="ChEBI" id="CHEBI:18420"/>
    </cofactor>
    <text evidence="9">Binds 1 Mg(2+) ion per subunit.</text>
</comment>
<comment type="function">
    <text evidence="9">Condenses 4-methyl-5-(beta-hydroxyethyl)thiazole monophosphate (THZ-P) and 2-methyl-4-amino-5-hydroxymethyl pyrimidine pyrophosphate (HMP-PP) to form thiamine monophosphate (TMP).</text>
</comment>
<dbReference type="OrthoDB" id="9812206at2"/>
<proteinExistence type="inferred from homology"/>
<reference evidence="14" key="1">
    <citation type="submission" date="2015-08" db="EMBL/GenBank/DDBJ databases">
        <title>Genome sequencing project for genomic taxonomy and phylogenomics of Bacillus-like bacteria.</title>
        <authorList>
            <person name="Liu B."/>
            <person name="Wang J."/>
            <person name="Zhu Y."/>
            <person name="Liu G."/>
            <person name="Chen Q."/>
            <person name="Chen Z."/>
            <person name="Lan J."/>
            <person name="Che J."/>
            <person name="Ge C."/>
            <person name="Shi H."/>
            <person name="Pan Z."/>
            <person name="Liu X."/>
        </authorList>
    </citation>
    <scope>NUCLEOTIDE SEQUENCE [LARGE SCALE GENOMIC DNA]</scope>
    <source>
        <strain evidence="14">FJAT-4402</strain>
    </source>
</reference>
<comment type="catalytic activity">
    <reaction evidence="6 9 10">
        <text>4-methyl-5-(2-phosphooxyethyl)-thiazole + 4-amino-2-methyl-5-(diphosphooxymethyl)pyrimidine + H(+) = thiamine phosphate + diphosphate</text>
        <dbReference type="Rhea" id="RHEA:22328"/>
        <dbReference type="ChEBI" id="CHEBI:15378"/>
        <dbReference type="ChEBI" id="CHEBI:33019"/>
        <dbReference type="ChEBI" id="CHEBI:37575"/>
        <dbReference type="ChEBI" id="CHEBI:57841"/>
        <dbReference type="ChEBI" id="CHEBI:58296"/>
        <dbReference type="EC" id="2.5.1.3"/>
    </reaction>
</comment>
<evidence type="ECO:0000256" key="4">
    <source>
        <dbReference type="ARBA" id="ARBA00022842"/>
    </source>
</evidence>
<dbReference type="PANTHER" id="PTHR20857">
    <property type="entry name" value="THIAMINE-PHOSPHATE PYROPHOSPHORYLASE"/>
    <property type="match status" value="1"/>
</dbReference>
<dbReference type="EC" id="2.5.1.3" evidence="9"/>
<keyword evidence="2 9" id="KW-0808">Transferase</keyword>
<keyword evidence="4 9" id="KW-0460">Magnesium</keyword>
<dbReference type="PATRIC" id="fig|1441095.3.peg.3400"/>
<evidence type="ECO:0000256" key="3">
    <source>
        <dbReference type="ARBA" id="ARBA00022723"/>
    </source>
</evidence>
<dbReference type="PANTHER" id="PTHR20857:SF15">
    <property type="entry name" value="THIAMINE-PHOSPHATE SYNTHASE"/>
    <property type="match status" value="1"/>
</dbReference>
<evidence type="ECO:0000313" key="13">
    <source>
        <dbReference type="EMBL" id="ALC82820.1"/>
    </source>
</evidence>
<name>A0A0M4GB25_9BACI</name>
<evidence type="ECO:0000256" key="6">
    <source>
        <dbReference type="ARBA" id="ARBA00047334"/>
    </source>
</evidence>
<dbReference type="InterPro" id="IPR036206">
    <property type="entry name" value="ThiamineP_synth_sf"/>
</dbReference>
<feature type="binding site" evidence="9">
    <location>
        <position position="175"/>
    </location>
    <ligand>
        <name>2-[(2R,5Z)-2-carboxy-4-methylthiazol-5(2H)-ylidene]ethyl phosphate</name>
        <dbReference type="ChEBI" id="CHEBI:62899"/>
    </ligand>
</feature>
<dbReference type="UniPathway" id="UPA00060">
    <property type="reaction ID" value="UER00141"/>
</dbReference>
<dbReference type="CDD" id="cd00564">
    <property type="entry name" value="TMP_TenI"/>
    <property type="match status" value="1"/>
</dbReference>
<dbReference type="GO" id="GO:0004789">
    <property type="term" value="F:thiamine-phosphate diphosphorylase activity"/>
    <property type="evidence" value="ECO:0007669"/>
    <property type="project" value="UniProtKB-UniRule"/>
</dbReference>
<feature type="binding site" evidence="9">
    <location>
        <position position="146"/>
    </location>
    <ligand>
        <name>4-amino-2-methyl-5-(diphosphooxymethyl)pyrimidine</name>
        <dbReference type="ChEBI" id="CHEBI:57841"/>
    </ligand>
</feature>
<evidence type="ECO:0000256" key="11">
    <source>
        <dbReference type="RuleBase" id="RU004253"/>
    </source>
</evidence>
<protein>
    <recommendedName>
        <fullName evidence="9">Thiamine-phosphate synthase</fullName>
        <shortName evidence="9">TP synthase</shortName>
        <shortName evidence="9">TPS</shortName>
        <ecNumber evidence="9">2.5.1.3</ecNumber>
    </recommendedName>
    <alternativeName>
        <fullName evidence="9">Thiamine-phosphate pyrophosphorylase</fullName>
        <shortName evidence="9">TMP pyrophosphorylase</shortName>
        <shortName evidence="9">TMP-PPase</shortName>
    </alternativeName>
</protein>
<evidence type="ECO:0000256" key="8">
    <source>
        <dbReference type="ARBA" id="ARBA00047883"/>
    </source>
</evidence>
<keyword evidence="5 9" id="KW-0784">Thiamine biosynthesis</keyword>
<dbReference type="GO" id="GO:0005737">
    <property type="term" value="C:cytoplasm"/>
    <property type="evidence" value="ECO:0007669"/>
    <property type="project" value="TreeGrafter"/>
</dbReference>
<accession>A0A0M4GB25</accession>
<dbReference type="Pfam" id="PF02581">
    <property type="entry name" value="TMP-TENI"/>
    <property type="match status" value="1"/>
</dbReference>
<dbReference type="Gene3D" id="3.20.20.70">
    <property type="entry name" value="Aldolase class I"/>
    <property type="match status" value="1"/>
</dbReference>
<dbReference type="RefSeq" id="WP_053604632.1">
    <property type="nucleotide sequence ID" value="NZ_CP012600.1"/>
</dbReference>
<dbReference type="STRING" id="1441095.AM592_15415"/>
<comment type="catalytic activity">
    <reaction evidence="8 9 10">
        <text>2-[(2R,5Z)-2-carboxy-4-methylthiazol-5(2H)-ylidene]ethyl phosphate + 4-amino-2-methyl-5-(diphosphooxymethyl)pyrimidine + 2 H(+) = thiamine phosphate + CO2 + diphosphate</text>
        <dbReference type="Rhea" id="RHEA:47844"/>
        <dbReference type="ChEBI" id="CHEBI:15378"/>
        <dbReference type="ChEBI" id="CHEBI:16526"/>
        <dbReference type="ChEBI" id="CHEBI:33019"/>
        <dbReference type="ChEBI" id="CHEBI:37575"/>
        <dbReference type="ChEBI" id="CHEBI:57841"/>
        <dbReference type="ChEBI" id="CHEBI:62899"/>
        <dbReference type="EC" id="2.5.1.3"/>
    </reaction>
</comment>
<evidence type="ECO:0000259" key="12">
    <source>
        <dbReference type="Pfam" id="PF02581"/>
    </source>
</evidence>
<gene>
    <name evidence="9 13" type="primary">thiE</name>
    <name evidence="13" type="ORF">AM592_15415</name>
</gene>
<evidence type="ECO:0000256" key="9">
    <source>
        <dbReference type="HAMAP-Rule" id="MF_00097"/>
    </source>
</evidence>
<dbReference type="SUPFAM" id="SSF51391">
    <property type="entry name" value="Thiamin phosphate synthase"/>
    <property type="match status" value="1"/>
</dbReference>
<sequence length="222" mass="23968">MARVTQEEIKDYLSVYFIMGSNNTEADPLEIIEKAIKGGTSLFQFREKGTGALAGEDKLELAARVKKLCNQYSIPFIINDDVDLALQLEADGVHIGQEDANALSVRKKIGGKIMGVSTHNINEVKQAIDDGADYVGVGPIYPTETKKDTRAVMGLDLIKQIRTLKLDIPVVGIGGITSENTPPIIQAGADGVSMISAISKAKDPEQAARQFRLKVDEGKLSL</sequence>
<feature type="domain" description="Thiamine phosphate synthase/TenI" evidence="12">
    <location>
        <begin position="15"/>
        <end position="198"/>
    </location>
</feature>
<dbReference type="InterPro" id="IPR022998">
    <property type="entry name" value="ThiamineP_synth_TenI"/>
</dbReference>
<feature type="binding site" evidence="9">
    <location>
        <position position="79"/>
    </location>
    <ligand>
        <name>4-amino-2-methyl-5-(diphosphooxymethyl)pyrimidine</name>
        <dbReference type="ChEBI" id="CHEBI:57841"/>
    </ligand>
</feature>
<dbReference type="Proteomes" id="UP000067625">
    <property type="component" value="Chromosome"/>
</dbReference>
<feature type="binding site" evidence="9">
    <location>
        <position position="117"/>
    </location>
    <ligand>
        <name>4-amino-2-methyl-5-(diphosphooxymethyl)pyrimidine</name>
        <dbReference type="ChEBI" id="CHEBI:57841"/>
    </ligand>
</feature>
<evidence type="ECO:0000256" key="7">
    <source>
        <dbReference type="ARBA" id="ARBA00047851"/>
    </source>
</evidence>
<feature type="binding site" evidence="9">
    <location>
        <position position="80"/>
    </location>
    <ligand>
        <name>Mg(2+)</name>
        <dbReference type="ChEBI" id="CHEBI:18420"/>
    </ligand>
</feature>
<evidence type="ECO:0000256" key="5">
    <source>
        <dbReference type="ARBA" id="ARBA00022977"/>
    </source>
</evidence>
<dbReference type="GO" id="GO:0009228">
    <property type="term" value="P:thiamine biosynthetic process"/>
    <property type="evidence" value="ECO:0007669"/>
    <property type="project" value="UniProtKB-KW"/>
</dbReference>
<feature type="binding site" evidence="9">
    <location>
        <begin position="195"/>
        <end position="196"/>
    </location>
    <ligand>
        <name>2-[(2R,5Z)-2-carboxy-4-methylthiazol-5(2H)-ylidene]ethyl phosphate</name>
        <dbReference type="ChEBI" id="CHEBI:62899"/>
    </ligand>
</feature>
<dbReference type="NCBIfam" id="TIGR00693">
    <property type="entry name" value="thiE"/>
    <property type="match status" value="1"/>
</dbReference>
<feature type="binding site" evidence="9">
    <location>
        <begin position="44"/>
        <end position="48"/>
    </location>
    <ligand>
        <name>4-amino-2-methyl-5-(diphosphooxymethyl)pyrimidine</name>
        <dbReference type="ChEBI" id="CHEBI:57841"/>
    </ligand>
</feature>
<evidence type="ECO:0000313" key="14">
    <source>
        <dbReference type="Proteomes" id="UP000067625"/>
    </source>
</evidence>
<comment type="catalytic activity">
    <reaction evidence="7 9 10">
        <text>2-(2-carboxy-4-methylthiazol-5-yl)ethyl phosphate + 4-amino-2-methyl-5-(diphosphooxymethyl)pyrimidine + 2 H(+) = thiamine phosphate + CO2 + diphosphate</text>
        <dbReference type="Rhea" id="RHEA:47848"/>
        <dbReference type="ChEBI" id="CHEBI:15378"/>
        <dbReference type="ChEBI" id="CHEBI:16526"/>
        <dbReference type="ChEBI" id="CHEBI:33019"/>
        <dbReference type="ChEBI" id="CHEBI:37575"/>
        <dbReference type="ChEBI" id="CHEBI:57841"/>
        <dbReference type="ChEBI" id="CHEBI:62890"/>
        <dbReference type="EC" id="2.5.1.3"/>
    </reaction>
</comment>
<dbReference type="InterPro" id="IPR034291">
    <property type="entry name" value="TMP_synthase"/>
</dbReference>
<dbReference type="GO" id="GO:0000287">
    <property type="term" value="F:magnesium ion binding"/>
    <property type="evidence" value="ECO:0007669"/>
    <property type="project" value="UniProtKB-UniRule"/>
</dbReference>
<dbReference type="EMBL" id="CP012600">
    <property type="protein sequence ID" value="ALC82820.1"/>
    <property type="molecule type" value="Genomic_DNA"/>
</dbReference>
<organism evidence="13 14">
    <name type="scientific">Bacillus gobiensis</name>
    <dbReference type="NCBI Taxonomy" id="1441095"/>
    <lineage>
        <taxon>Bacteria</taxon>
        <taxon>Bacillati</taxon>
        <taxon>Bacillota</taxon>
        <taxon>Bacilli</taxon>
        <taxon>Bacillales</taxon>
        <taxon>Bacillaceae</taxon>
        <taxon>Bacillus</taxon>
    </lineage>
</organism>
<dbReference type="GO" id="GO:0009229">
    <property type="term" value="P:thiamine diphosphate biosynthetic process"/>
    <property type="evidence" value="ECO:0007669"/>
    <property type="project" value="UniProtKB-UniRule"/>
</dbReference>